<name>D7BIB6_ALLS1</name>
<keyword evidence="4 6" id="KW-0460">Magnesium</keyword>
<dbReference type="FunFam" id="3.30.310.50:FF:000001">
    <property type="entry name" value="Phosphoglucosamine mutase"/>
    <property type="match status" value="1"/>
</dbReference>
<dbReference type="InterPro" id="IPR006352">
    <property type="entry name" value="GlmM_bact"/>
</dbReference>
<feature type="domain" description="Alpha-D-phosphohexomutase alpha/beta/alpha" evidence="12">
    <location>
        <begin position="253"/>
        <end position="355"/>
    </location>
</feature>
<comment type="PTM">
    <text evidence="6">Activated by phosphorylation.</text>
</comment>
<dbReference type="HOGENOM" id="CLU_016950_7_0_0"/>
<dbReference type="InterPro" id="IPR016055">
    <property type="entry name" value="A-D-PHexomutase_a/b/a-I/II/III"/>
</dbReference>
<evidence type="ECO:0000259" key="9">
    <source>
        <dbReference type="Pfam" id="PF00408"/>
    </source>
</evidence>
<dbReference type="EC" id="5.4.2.10" evidence="6 8"/>
<evidence type="ECO:0000313" key="14">
    <source>
        <dbReference type="Proteomes" id="UP000001916"/>
    </source>
</evidence>
<feature type="binding site" evidence="6">
    <location>
        <position position="235"/>
    </location>
    <ligand>
        <name>Mg(2+)</name>
        <dbReference type="ChEBI" id="CHEBI:18420"/>
    </ligand>
</feature>
<keyword evidence="2 6" id="KW-0597">Phosphoprotein</keyword>
<evidence type="ECO:0000256" key="6">
    <source>
        <dbReference type="HAMAP-Rule" id="MF_01554"/>
    </source>
</evidence>
<feature type="domain" description="Alpha-D-phosphohexomutase C-terminal" evidence="9">
    <location>
        <begin position="362"/>
        <end position="419"/>
    </location>
</feature>
<dbReference type="PANTHER" id="PTHR42946">
    <property type="entry name" value="PHOSPHOHEXOSE MUTASE"/>
    <property type="match status" value="1"/>
</dbReference>
<gene>
    <name evidence="6" type="primary">glmM</name>
    <name evidence="13" type="ordered locus">Mesil_2223</name>
</gene>
<evidence type="ECO:0000256" key="3">
    <source>
        <dbReference type="ARBA" id="ARBA00022723"/>
    </source>
</evidence>
<sequence length="441" mass="47787">MERRYFGTDGVRGVAGEPPLTPEFVLKLGQAAGAYFKAHTPRPVVLLGKDTRESGDLLEAALAAGLLSQGVRVEHLGVLPTPGVAYLTQHLGATAGVVLSASHNPYQDNGIKFFSAKGEKLPDAAELEIEDLLQWELKTAGIGIVSDFHEAERIYLDFLTSKGSRLDGLKIALDTANGATYRLAPRLFQRLGAEVFALFNTPDGRNINRGCGSTHPETLQRMVVEMGCDLGVAFDGDGDRALLVDRKGRLFHGDHILYLNALVRKEHGVVGTLMSNMGLEVKFKEAGIQFFRTAVGDRYVHEKLVADGLKLGGEQSGHILFLDHAPTGDGMLTAILTLAAMQQSGRDLAEWQEALPMYPQLLKNVRVRNKQALIKHPRLLEAIRAAEARLKGQGRVNVRPSGTEPLVRVMVEGPQEMVEPVCDELVGVVERLDATGGQGPG</sequence>
<dbReference type="InterPro" id="IPR005845">
    <property type="entry name" value="A-D-PHexomutase_a/b/a-II"/>
</dbReference>
<dbReference type="InterPro" id="IPR036900">
    <property type="entry name" value="A-D-PHexomutase_C_sf"/>
</dbReference>
<dbReference type="OrthoDB" id="9806956at2"/>
<dbReference type="PANTHER" id="PTHR42946:SF1">
    <property type="entry name" value="PHOSPHOGLUCOMUTASE (ALPHA-D-GLUCOSE-1,6-BISPHOSPHATE-DEPENDENT)"/>
    <property type="match status" value="1"/>
</dbReference>
<keyword evidence="5 6" id="KW-0413">Isomerase</keyword>
<dbReference type="NCBIfam" id="TIGR01455">
    <property type="entry name" value="glmM"/>
    <property type="match status" value="1"/>
</dbReference>
<evidence type="ECO:0000256" key="2">
    <source>
        <dbReference type="ARBA" id="ARBA00022553"/>
    </source>
</evidence>
<proteinExistence type="inferred from homology"/>
<dbReference type="InterPro" id="IPR016066">
    <property type="entry name" value="A-D-PHexomutase_CS"/>
</dbReference>
<dbReference type="EMBL" id="CP002042">
    <property type="protein sequence ID" value="ADH64091.1"/>
    <property type="molecule type" value="Genomic_DNA"/>
</dbReference>
<accession>D7BIB6</accession>
<dbReference type="GO" id="GO:0005829">
    <property type="term" value="C:cytosol"/>
    <property type="evidence" value="ECO:0007669"/>
    <property type="project" value="TreeGrafter"/>
</dbReference>
<dbReference type="InterPro" id="IPR005844">
    <property type="entry name" value="A-D-PHexomutase_a/b/a-I"/>
</dbReference>
<keyword evidence="3 6" id="KW-0479">Metal-binding</keyword>
<dbReference type="GO" id="GO:0005975">
    <property type="term" value="P:carbohydrate metabolic process"/>
    <property type="evidence" value="ECO:0007669"/>
    <property type="project" value="InterPro"/>
</dbReference>
<evidence type="ECO:0000256" key="8">
    <source>
        <dbReference type="RuleBase" id="RU004327"/>
    </source>
</evidence>
<dbReference type="InterPro" id="IPR005843">
    <property type="entry name" value="A-D-PHexomutase_C"/>
</dbReference>
<dbReference type="RefSeq" id="WP_013158636.1">
    <property type="nucleotide sequence ID" value="NC_014212.1"/>
</dbReference>
<feature type="modified residue" description="Phosphoserine" evidence="6">
    <location>
        <position position="102"/>
    </location>
</feature>
<dbReference type="InterPro" id="IPR050060">
    <property type="entry name" value="Phosphoglucosamine_mutase"/>
</dbReference>
<dbReference type="Pfam" id="PF02880">
    <property type="entry name" value="PGM_PMM_III"/>
    <property type="match status" value="1"/>
</dbReference>
<comment type="catalytic activity">
    <reaction evidence="6 8">
        <text>alpha-D-glucosamine 1-phosphate = D-glucosamine 6-phosphate</text>
        <dbReference type="Rhea" id="RHEA:23424"/>
        <dbReference type="ChEBI" id="CHEBI:58516"/>
        <dbReference type="ChEBI" id="CHEBI:58725"/>
        <dbReference type="EC" id="5.4.2.10"/>
    </reaction>
</comment>
<dbReference type="AlphaFoldDB" id="D7BIB6"/>
<dbReference type="PRINTS" id="PR00509">
    <property type="entry name" value="PGMPMM"/>
</dbReference>
<evidence type="ECO:0000256" key="7">
    <source>
        <dbReference type="RuleBase" id="RU004326"/>
    </source>
</evidence>
<keyword evidence="14" id="KW-1185">Reference proteome</keyword>
<feature type="active site" description="Phosphoserine intermediate" evidence="6">
    <location>
        <position position="102"/>
    </location>
</feature>
<comment type="similarity">
    <text evidence="1 6 7">Belongs to the phosphohexose mutase family.</text>
</comment>
<feature type="domain" description="Alpha-D-phosphohexomutase alpha/beta/alpha" evidence="10">
    <location>
        <begin position="3"/>
        <end position="134"/>
    </location>
</feature>
<reference evidence="13 14" key="1">
    <citation type="journal article" date="2010" name="Stand. Genomic Sci.">
        <title>Complete genome sequence of Meiothermus silvanus type strain (VI-R2).</title>
        <authorList>
            <person name="Sikorski J."/>
            <person name="Tindall B.J."/>
            <person name="Lowry S."/>
            <person name="Lucas S."/>
            <person name="Nolan M."/>
            <person name="Copeland A."/>
            <person name="Glavina Del Rio T."/>
            <person name="Tice H."/>
            <person name="Cheng J.F."/>
            <person name="Han C."/>
            <person name="Pitluck S."/>
            <person name="Liolios K."/>
            <person name="Ivanova N."/>
            <person name="Mavromatis K."/>
            <person name="Mikhailova N."/>
            <person name="Pati A."/>
            <person name="Goodwin L."/>
            <person name="Chen A."/>
            <person name="Palaniappan K."/>
            <person name="Land M."/>
            <person name="Hauser L."/>
            <person name="Chang Y.J."/>
            <person name="Jeffries C.D."/>
            <person name="Rohde M."/>
            <person name="Goker M."/>
            <person name="Woyke T."/>
            <person name="Bristow J."/>
            <person name="Eisen J.A."/>
            <person name="Markowitz V."/>
            <person name="Hugenholtz P."/>
            <person name="Kyrpides N.C."/>
            <person name="Klenk H.P."/>
            <person name="Lapidus A."/>
        </authorList>
    </citation>
    <scope>NUCLEOTIDE SEQUENCE [LARGE SCALE GENOMIC DNA]</scope>
    <source>
        <strain evidence="14">ATCC 700542 / DSM 9946 / VI-R2</strain>
    </source>
</reference>
<dbReference type="InterPro" id="IPR005841">
    <property type="entry name" value="Alpha-D-phosphohexomutase_SF"/>
</dbReference>
<comment type="cofactor">
    <cofactor evidence="6">
        <name>Mg(2+)</name>
        <dbReference type="ChEBI" id="CHEBI:18420"/>
    </cofactor>
    <text evidence="6">Binds 1 Mg(2+) ion per subunit.</text>
</comment>
<feature type="binding site" description="via phosphate group" evidence="6">
    <location>
        <position position="102"/>
    </location>
    <ligand>
        <name>Mg(2+)</name>
        <dbReference type="ChEBI" id="CHEBI:18420"/>
    </ligand>
</feature>
<dbReference type="GO" id="GO:0006048">
    <property type="term" value="P:UDP-N-acetylglucosamine biosynthetic process"/>
    <property type="evidence" value="ECO:0007669"/>
    <property type="project" value="TreeGrafter"/>
</dbReference>
<dbReference type="CDD" id="cd05802">
    <property type="entry name" value="GlmM"/>
    <property type="match status" value="1"/>
</dbReference>
<evidence type="ECO:0000256" key="5">
    <source>
        <dbReference type="ARBA" id="ARBA00023235"/>
    </source>
</evidence>
<dbReference type="PROSITE" id="PS00710">
    <property type="entry name" value="PGM_PMM"/>
    <property type="match status" value="1"/>
</dbReference>
<dbReference type="FunFam" id="3.40.120.10:FF:000001">
    <property type="entry name" value="Phosphoglucosamine mutase"/>
    <property type="match status" value="1"/>
</dbReference>
<dbReference type="STRING" id="526227.Mesil_2223"/>
<protein>
    <recommendedName>
        <fullName evidence="6 8">Phosphoglucosamine mutase</fullName>
        <ecNumber evidence="6 8">5.4.2.10</ecNumber>
    </recommendedName>
</protein>
<feature type="binding site" evidence="6">
    <location>
        <position position="237"/>
    </location>
    <ligand>
        <name>Mg(2+)</name>
        <dbReference type="ChEBI" id="CHEBI:18420"/>
    </ligand>
</feature>
<dbReference type="InterPro" id="IPR005846">
    <property type="entry name" value="A-D-PHexomutase_a/b/a-III"/>
</dbReference>
<dbReference type="Gene3D" id="3.30.310.50">
    <property type="entry name" value="Alpha-D-phosphohexomutase, C-terminal domain"/>
    <property type="match status" value="1"/>
</dbReference>
<dbReference type="GO" id="GO:0000287">
    <property type="term" value="F:magnesium ion binding"/>
    <property type="evidence" value="ECO:0007669"/>
    <property type="project" value="UniProtKB-UniRule"/>
</dbReference>
<dbReference type="Pfam" id="PF02879">
    <property type="entry name" value="PGM_PMM_II"/>
    <property type="match status" value="1"/>
</dbReference>
<evidence type="ECO:0000259" key="10">
    <source>
        <dbReference type="Pfam" id="PF02878"/>
    </source>
</evidence>
<dbReference type="GO" id="GO:0009252">
    <property type="term" value="P:peptidoglycan biosynthetic process"/>
    <property type="evidence" value="ECO:0007669"/>
    <property type="project" value="TreeGrafter"/>
</dbReference>
<evidence type="ECO:0000259" key="11">
    <source>
        <dbReference type="Pfam" id="PF02879"/>
    </source>
</evidence>
<feature type="binding site" evidence="6">
    <location>
        <position position="239"/>
    </location>
    <ligand>
        <name>Mg(2+)</name>
        <dbReference type="ChEBI" id="CHEBI:18420"/>
    </ligand>
</feature>
<dbReference type="Proteomes" id="UP000001916">
    <property type="component" value="Chromosome"/>
</dbReference>
<dbReference type="FunFam" id="3.40.120.10:FF:000003">
    <property type="entry name" value="Phosphoglucosamine mutase"/>
    <property type="match status" value="1"/>
</dbReference>
<dbReference type="SUPFAM" id="SSF55957">
    <property type="entry name" value="Phosphoglucomutase, C-terminal domain"/>
    <property type="match status" value="1"/>
</dbReference>
<dbReference type="KEGG" id="msv:Mesil_2223"/>
<dbReference type="Pfam" id="PF02878">
    <property type="entry name" value="PGM_PMM_I"/>
    <property type="match status" value="1"/>
</dbReference>
<dbReference type="SUPFAM" id="SSF53738">
    <property type="entry name" value="Phosphoglucomutase, first 3 domains"/>
    <property type="match status" value="3"/>
</dbReference>
<dbReference type="GO" id="GO:0004615">
    <property type="term" value="F:phosphomannomutase activity"/>
    <property type="evidence" value="ECO:0007669"/>
    <property type="project" value="TreeGrafter"/>
</dbReference>
<organism evidence="13 14">
    <name type="scientific">Allomeiothermus silvanus (strain ATCC 700542 / DSM 9946 / NBRC 106475 / NCIMB 13440 / VI-R2)</name>
    <name type="common">Thermus silvanus</name>
    <dbReference type="NCBI Taxonomy" id="526227"/>
    <lineage>
        <taxon>Bacteria</taxon>
        <taxon>Thermotogati</taxon>
        <taxon>Deinococcota</taxon>
        <taxon>Deinococci</taxon>
        <taxon>Thermales</taxon>
        <taxon>Thermaceae</taxon>
        <taxon>Allomeiothermus</taxon>
    </lineage>
</organism>
<dbReference type="Gene3D" id="3.40.120.10">
    <property type="entry name" value="Alpha-D-Glucose-1,6-Bisphosphate, subunit A, domain 3"/>
    <property type="match status" value="3"/>
</dbReference>
<comment type="function">
    <text evidence="6 8">Catalyzes the conversion of glucosamine-6-phosphate to glucosamine-1-phosphate.</text>
</comment>
<dbReference type="eggNOG" id="COG1109">
    <property type="taxonomic scope" value="Bacteria"/>
</dbReference>
<evidence type="ECO:0000259" key="12">
    <source>
        <dbReference type="Pfam" id="PF02880"/>
    </source>
</evidence>
<dbReference type="NCBIfam" id="NF008139">
    <property type="entry name" value="PRK10887.1"/>
    <property type="match status" value="1"/>
</dbReference>
<evidence type="ECO:0000256" key="4">
    <source>
        <dbReference type="ARBA" id="ARBA00022842"/>
    </source>
</evidence>
<evidence type="ECO:0000256" key="1">
    <source>
        <dbReference type="ARBA" id="ARBA00010231"/>
    </source>
</evidence>
<evidence type="ECO:0000313" key="13">
    <source>
        <dbReference type="EMBL" id="ADH64091.1"/>
    </source>
</evidence>
<dbReference type="Pfam" id="PF00408">
    <property type="entry name" value="PGM_PMM_IV"/>
    <property type="match status" value="1"/>
</dbReference>
<dbReference type="HAMAP" id="MF_01554_B">
    <property type="entry name" value="GlmM_B"/>
    <property type="match status" value="1"/>
</dbReference>
<dbReference type="GO" id="GO:0008966">
    <property type="term" value="F:phosphoglucosamine mutase activity"/>
    <property type="evidence" value="ECO:0007669"/>
    <property type="project" value="UniProtKB-UniRule"/>
</dbReference>
<feature type="domain" description="Alpha-D-phosphohexomutase alpha/beta/alpha" evidence="11">
    <location>
        <begin position="155"/>
        <end position="248"/>
    </location>
</feature>